<keyword evidence="8" id="KW-1185">Reference proteome</keyword>
<evidence type="ECO:0000256" key="3">
    <source>
        <dbReference type="ARBA" id="ARBA00022989"/>
    </source>
</evidence>
<keyword evidence="2 5" id="KW-0812">Transmembrane</keyword>
<protein>
    <submittedName>
        <fullName evidence="9">Uncharacterized protein LOC103353234 isoform X2</fullName>
    </submittedName>
</protein>
<proteinExistence type="predicted"/>
<dbReference type="InterPro" id="IPR051036">
    <property type="entry name" value="SIGLEC"/>
</dbReference>
<dbReference type="PANTHER" id="PTHR12035:SF128">
    <property type="entry name" value="BRANCHED CHAIN KETO ACID DEHYDROGENASE E1 SUBUNIT BETA,-LIKE-RELATED"/>
    <property type="match status" value="1"/>
</dbReference>
<dbReference type="Gene3D" id="2.60.40.10">
    <property type="entry name" value="Immunoglobulins"/>
    <property type="match status" value="1"/>
</dbReference>
<dbReference type="Proteomes" id="UP000694891">
    <property type="component" value="Unplaced"/>
</dbReference>
<comment type="subcellular location">
    <subcellularLocation>
        <location evidence="1">Membrane</location>
        <topology evidence="1">Single-pass membrane protein</topology>
    </subcellularLocation>
</comment>
<dbReference type="GeneID" id="103353234"/>
<feature type="chain" id="PRO_5041211192" evidence="6">
    <location>
        <begin position="19"/>
        <end position="334"/>
    </location>
</feature>
<evidence type="ECO:0000256" key="5">
    <source>
        <dbReference type="SAM" id="Phobius"/>
    </source>
</evidence>
<dbReference type="GO" id="GO:0007155">
    <property type="term" value="P:cell adhesion"/>
    <property type="evidence" value="ECO:0007669"/>
    <property type="project" value="TreeGrafter"/>
</dbReference>
<accession>A0A9Y4JKH2</accession>
<evidence type="ECO:0000313" key="9">
    <source>
        <dbReference type="RefSeq" id="XP_008274328.1"/>
    </source>
</evidence>
<dbReference type="PROSITE" id="PS50835">
    <property type="entry name" value="IG_LIKE"/>
    <property type="match status" value="1"/>
</dbReference>
<feature type="domain" description="Ig-like" evidence="7">
    <location>
        <begin position="165"/>
        <end position="249"/>
    </location>
</feature>
<dbReference type="InterPro" id="IPR013783">
    <property type="entry name" value="Ig-like_fold"/>
</dbReference>
<reference evidence="9" key="1">
    <citation type="submission" date="2025-08" db="UniProtKB">
        <authorList>
            <consortium name="RefSeq"/>
        </authorList>
    </citation>
    <scope>IDENTIFICATION</scope>
</reference>
<dbReference type="PANTHER" id="PTHR12035">
    <property type="entry name" value="SIALIC ACID BINDING IMMUNOGLOBULIN-LIKE LECTIN"/>
    <property type="match status" value="1"/>
</dbReference>
<dbReference type="InterPro" id="IPR007110">
    <property type="entry name" value="Ig-like_dom"/>
</dbReference>
<organism evidence="8 9">
    <name type="scientific">Stegastes partitus</name>
    <name type="common">bicolor damselfish</name>
    <dbReference type="NCBI Taxonomy" id="144197"/>
    <lineage>
        <taxon>Eukaryota</taxon>
        <taxon>Metazoa</taxon>
        <taxon>Chordata</taxon>
        <taxon>Craniata</taxon>
        <taxon>Vertebrata</taxon>
        <taxon>Euteleostomi</taxon>
        <taxon>Actinopterygii</taxon>
        <taxon>Neopterygii</taxon>
        <taxon>Teleostei</taxon>
        <taxon>Neoteleostei</taxon>
        <taxon>Acanthomorphata</taxon>
        <taxon>Ovalentaria</taxon>
        <taxon>Pomacentridae</taxon>
        <taxon>Stegastes</taxon>
    </lineage>
</organism>
<name>A0A9Y4JKH2_9TELE</name>
<evidence type="ECO:0000256" key="6">
    <source>
        <dbReference type="SAM" id="SignalP"/>
    </source>
</evidence>
<gene>
    <name evidence="9" type="primary">LOC103353234</name>
</gene>
<dbReference type="GO" id="GO:0033691">
    <property type="term" value="F:sialic acid binding"/>
    <property type="evidence" value="ECO:0007669"/>
    <property type="project" value="TreeGrafter"/>
</dbReference>
<dbReference type="AlphaFoldDB" id="A0A9Y4JKH2"/>
<evidence type="ECO:0000256" key="2">
    <source>
        <dbReference type="ARBA" id="ARBA00022692"/>
    </source>
</evidence>
<evidence type="ECO:0000259" key="7">
    <source>
        <dbReference type="PROSITE" id="PS50835"/>
    </source>
</evidence>
<dbReference type="InterPro" id="IPR036179">
    <property type="entry name" value="Ig-like_dom_sf"/>
</dbReference>
<dbReference type="RefSeq" id="XP_008274328.1">
    <property type="nucleotide sequence ID" value="XM_008276106.1"/>
</dbReference>
<feature type="signal peptide" evidence="6">
    <location>
        <begin position="1"/>
        <end position="18"/>
    </location>
</feature>
<evidence type="ECO:0000313" key="8">
    <source>
        <dbReference type="Proteomes" id="UP000694891"/>
    </source>
</evidence>
<dbReference type="SUPFAM" id="SSF48726">
    <property type="entry name" value="Immunoglobulin"/>
    <property type="match status" value="1"/>
</dbReference>
<feature type="transmembrane region" description="Helical" evidence="5">
    <location>
        <begin position="270"/>
        <end position="294"/>
    </location>
</feature>
<sequence>MTLIYLVIFWFFLKTSRCQLQCVQETFDDTEFSINVTEHIQLESSSCHEIPYKLTFLTNNVTAPYEVIWFEGDPANTVAVAVISEVESETQDSFEIYGLPQGEYEYGLKLEWGCNQTYIFPKRVHISVSELTQKPDIWVPHMVEGEDVTITCIAERLCYGEEDSPKILNSSECRTEGKLLVCTCISQGNPLPPITWPLDTLTDYSVSSFSSIQTVTSTIILPAADYHNATVKCSSSNEVGLSAIEIPVPNGTENLRLDPGVDLNHEYDAVFPWIIVGVSLSLNLVLLTTLIICIRKGRKSSPKELCEEMNTYASLNVADVEQPYGNISLSNQRK</sequence>
<keyword evidence="3 5" id="KW-1133">Transmembrane helix</keyword>
<keyword evidence="4 5" id="KW-0472">Membrane</keyword>
<keyword evidence="6" id="KW-0732">Signal</keyword>
<evidence type="ECO:0000256" key="1">
    <source>
        <dbReference type="ARBA" id="ARBA00004167"/>
    </source>
</evidence>
<dbReference type="GO" id="GO:0005886">
    <property type="term" value="C:plasma membrane"/>
    <property type="evidence" value="ECO:0007669"/>
    <property type="project" value="TreeGrafter"/>
</dbReference>
<evidence type="ECO:0000256" key="4">
    <source>
        <dbReference type="ARBA" id="ARBA00023136"/>
    </source>
</evidence>